<name>A0A7J6A806_AMEME</name>
<organism evidence="4 5">
    <name type="scientific">Ameiurus melas</name>
    <name type="common">Black bullhead</name>
    <name type="synonym">Silurus melas</name>
    <dbReference type="NCBI Taxonomy" id="219545"/>
    <lineage>
        <taxon>Eukaryota</taxon>
        <taxon>Metazoa</taxon>
        <taxon>Chordata</taxon>
        <taxon>Craniata</taxon>
        <taxon>Vertebrata</taxon>
        <taxon>Euteleostomi</taxon>
        <taxon>Actinopterygii</taxon>
        <taxon>Neopterygii</taxon>
        <taxon>Teleostei</taxon>
        <taxon>Ostariophysi</taxon>
        <taxon>Siluriformes</taxon>
        <taxon>Ictaluridae</taxon>
        <taxon>Ameiurus</taxon>
    </lineage>
</organism>
<feature type="coiled-coil region" evidence="1">
    <location>
        <begin position="307"/>
        <end position="334"/>
    </location>
</feature>
<dbReference type="Proteomes" id="UP000593565">
    <property type="component" value="Unassembled WGS sequence"/>
</dbReference>
<dbReference type="EMBL" id="JAAGNN010000016">
    <property type="protein sequence ID" value="KAF4078974.1"/>
    <property type="molecule type" value="Genomic_DNA"/>
</dbReference>
<keyword evidence="5" id="KW-1185">Reference proteome</keyword>
<evidence type="ECO:0000259" key="3">
    <source>
        <dbReference type="Pfam" id="PF16043"/>
    </source>
</evidence>
<evidence type="ECO:0000256" key="1">
    <source>
        <dbReference type="SAM" id="Coils"/>
    </source>
</evidence>
<reference evidence="4 5" key="1">
    <citation type="submission" date="2020-02" db="EMBL/GenBank/DDBJ databases">
        <title>A chromosome-scale genome assembly of the black bullhead catfish (Ameiurus melas).</title>
        <authorList>
            <person name="Wen M."/>
            <person name="Zham M."/>
            <person name="Cabau C."/>
            <person name="Klopp C."/>
            <person name="Donnadieu C."/>
            <person name="Roques C."/>
            <person name="Bouchez O."/>
            <person name="Lampietro C."/>
            <person name="Jouanno E."/>
            <person name="Herpin A."/>
            <person name="Louis A."/>
            <person name="Berthelot C."/>
            <person name="Parey E."/>
            <person name="Roest-Crollius H."/>
            <person name="Braasch I."/>
            <person name="Postlethwait J."/>
            <person name="Robinson-Rechavi M."/>
            <person name="Echchiki A."/>
            <person name="Begum T."/>
            <person name="Montfort J."/>
            <person name="Schartl M."/>
            <person name="Bobe J."/>
            <person name="Guiguen Y."/>
        </authorList>
    </citation>
    <scope>NUCLEOTIDE SEQUENCE [LARGE SCALE GENOMIC DNA]</scope>
    <source>
        <strain evidence="4">M_S1</strain>
        <tissue evidence="4">Blood</tissue>
    </source>
</reference>
<dbReference type="PANTHER" id="PTHR47080">
    <property type="entry name" value="CHROMOSOME 16 OPEN READING FRAME 96"/>
    <property type="match status" value="1"/>
</dbReference>
<keyword evidence="1" id="KW-0175">Coiled coil</keyword>
<evidence type="ECO:0000313" key="5">
    <source>
        <dbReference type="Proteomes" id="UP000593565"/>
    </source>
</evidence>
<sequence length="852" mass="96668">MSEVLKLFEQLKLCDDTYEAGNVNLNVLYTQQSSLLHNIVCMMERIEADREAADEKISSHIDELKAALEQLSSGTETQSLSTSDTRRQVEDRGEGVSKRLMQDLVKENQEVKKEVETLKNQFSQCVTLEQVQVLLSQRGLLLSVSEGALNQLAVQTQSQSSLLHNIFCMLERLCAERETADVREADVGRDVSEPQPAEKISSRIDEQKAAQEQLSSGTETPRISTSDTSRQVEDRGEGVSKRLMQDLVKENQKMKKEVETLKNQFSQCVTLEQVQVLLSQQVPLVSVSDGALHQSQVSSEVEHVPEILEALADIGELQEKHESLEARVECLEGDRGDILDQMNQLKTQLVEAVTVDRKKEYEVEPLVPVNMSESSGLGEELAKSEETLSQIRDSFSGLEQQLHLQTADIRNAVQKLEEEVQNMKQELLTIRLEQKRSPDNEMLDKLDSLQSKLDSVMESTSSMLSCSLPDEDLDSQSGQEGDAEPEWFSGMADLSMKISELFQQVEHQQSIITDLMNQRNSDRTLNTEATSQLTSDVQRAVLQLQAEFEKLRSTTTQLMKDHTQEQSHIEHLYKTMKELDEKKADKKAVKIVKSIKADMQALDTKVLQCDTKTGILNRTFQDLLTGHENHCHQVTEKIFRELDCKLNHTELDLLKKQLELDCQMRIHKELQLQRAPESDDAAGLKKQLKNFNCLSCDRCVEMNTTGSRLLVLPELPSLPPPKGHRRLRTCTNLDQYEQSPTEWSMEQTMIFRVNDGCAFDGHIYNTSEVRVPTISPKKGYCKNKEMVNRSQLLTPNGRKSSRLLPLRPQQPETQLICYGSNCLEKGKQWFIEDSIPQTLQCRQPRKPVGNND</sequence>
<accession>A0A7J6A806</accession>
<evidence type="ECO:0000256" key="2">
    <source>
        <dbReference type="SAM" id="MobiDB-lite"/>
    </source>
</evidence>
<comment type="caution">
    <text evidence="4">The sequence shown here is derived from an EMBL/GenBank/DDBJ whole genome shotgun (WGS) entry which is preliminary data.</text>
</comment>
<feature type="region of interest" description="Disordered" evidence="2">
    <location>
        <begin position="185"/>
        <end position="240"/>
    </location>
</feature>
<feature type="region of interest" description="Disordered" evidence="2">
    <location>
        <begin position="72"/>
        <end position="93"/>
    </location>
</feature>
<proteinExistence type="predicted"/>
<feature type="compositionally biased region" description="Basic and acidic residues" evidence="2">
    <location>
        <begin position="230"/>
        <end position="240"/>
    </location>
</feature>
<feature type="compositionally biased region" description="Polar residues" evidence="2">
    <location>
        <begin position="210"/>
        <end position="229"/>
    </location>
</feature>
<dbReference type="InterPro" id="IPR032013">
    <property type="entry name" value="DUF4795"/>
</dbReference>
<dbReference type="Gene3D" id="1.10.287.1490">
    <property type="match status" value="1"/>
</dbReference>
<feature type="coiled-coil region" evidence="1">
    <location>
        <begin position="43"/>
        <end position="70"/>
    </location>
</feature>
<dbReference type="Pfam" id="PF16043">
    <property type="entry name" value="DUF4795"/>
    <property type="match status" value="1"/>
</dbReference>
<gene>
    <name evidence="4" type="ORF">AMELA_G00187790</name>
</gene>
<feature type="domain" description="DUF4795" evidence="3">
    <location>
        <begin position="529"/>
        <end position="725"/>
    </location>
</feature>
<feature type="compositionally biased region" description="Polar residues" evidence="2">
    <location>
        <begin position="72"/>
        <end position="83"/>
    </location>
</feature>
<feature type="compositionally biased region" description="Basic and acidic residues" evidence="2">
    <location>
        <begin position="200"/>
        <end position="209"/>
    </location>
</feature>
<feature type="region of interest" description="Disordered" evidence="2">
    <location>
        <begin position="460"/>
        <end position="483"/>
    </location>
</feature>
<dbReference type="AlphaFoldDB" id="A0A7J6A806"/>
<protein>
    <recommendedName>
        <fullName evidence="3">DUF4795 domain-containing protein</fullName>
    </recommendedName>
</protein>
<dbReference type="PANTHER" id="PTHR47080:SF2">
    <property type="entry name" value="GLUTAMINE-RICH PROTEIN 2"/>
    <property type="match status" value="1"/>
</dbReference>
<feature type="compositionally biased region" description="Basic and acidic residues" evidence="2">
    <location>
        <begin position="84"/>
        <end position="93"/>
    </location>
</feature>
<evidence type="ECO:0000313" key="4">
    <source>
        <dbReference type="EMBL" id="KAF4078974.1"/>
    </source>
</evidence>
<feature type="coiled-coil region" evidence="1">
    <location>
        <begin position="381"/>
        <end position="433"/>
    </location>
</feature>